<organism evidence="3 4">
    <name type="scientific">Mycolicibacterium llatzerense</name>
    <dbReference type="NCBI Taxonomy" id="280871"/>
    <lineage>
        <taxon>Bacteria</taxon>
        <taxon>Bacillati</taxon>
        <taxon>Actinomycetota</taxon>
        <taxon>Actinomycetes</taxon>
        <taxon>Mycobacteriales</taxon>
        <taxon>Mycobacteriaceae</taxon>
        <taxon>Mycolicibacterium</taxon>
    </lineage>
</organism>
<accession>A0A0D1L545</accession>
<evidence type="ECO:0000313" key="4">
    <source>
        <dbReference type="Proteomes" id="UP000032221"/>
    </source>
</evidence>
<protein>
    <submittedName>
        <fullName evidence="3">Uncharacterized protein</fullName>
    </submittedName>
</protein>
<keyword evidence="2" id="KW-1133">Transmembrane helix</keyword>
<evidence type="ECO:0000313" key="3">
    <source>
        <dbReference type="EMBL" id="KIU16000.1"/>
    </source>
</evidence>
<name>A0A0D1L545_9MYCO</name>
<feature type="region of interest" description="Disordered" evidence="1">
    <location>
        <begin position="1"/>
        <end position="36"/>
    </location>
</feature>
<feature type="transmembrane region" description="Helical" evidence="2">
    <location>
        <begin position="68"/>
        <end position="90"/>
    </location>
</feature>
<evidence type="ECO:0000256" key="1">
    <source>
        <dbReference type="SAM" id="MobiDB-lite"/>
    </source>
</evidence>
<dbReference type="PATRIC" id="fig|280871.6.peg.3316"/>
<feature type="transmembrane region" description="Helical" evidence="2">
    <location>
        <begin position="139"/>
        <end position="159"/>
    </location>
</feature>
<feature type="transmembrane region" description="Helical" evidence="2">
    <location>
        <begin position="110"/>
        <end position="132"/>
    </location>
</feature>
<sequence length="214" mass="22070">MTYPQGPYGQGFPGQPGYPQQPGYPPGYPAQPAYQQGYPQPGAYPGGYPGSFPPAPLPPASTGGVGGVIAGVLSIMGGLLHGCLGAMALVESLTKEPGPFTTRSSSHVGHLFLAMSVIGGLLILVGGFMLLSRKPASRWLIGIGCVPIFAFGLGAFLAANADGAGPVGVIALPIAIFSVATVVLTFLPSTTRWMHAKRNLTAPQYFPQYPPYQG</sequence>
<dbReference type="AlphaFoldDB" id="A0A0D1L545"/>
<dbReference type="RefSeq" id="WP_043986348.1">
    <property type="nucleotide sequence ID" value="NZ_JXST01000021.1"/>
</dbReference>
<dbReference type="Proteomes" id="UP000032221">
    <property type="component" value="Unassembled WGS sequence"/>
</dbReference>
<proteinExistence type="predicted"/>
<feature type="transmembrane region" description="Helical" evidence="2">
    <location>
        <begin position="165"/>
        <end position="187"/>
    </location>
</feature>
<keyword evidence="4" id="KW-1185">Reference proteome</keyword>
<gene>
    <name evidence="3" type="ORF">TL10_16000</name>
</gene>
<dbReference type="EMBL" id="JXST01000021">
    <property type="protein sequence ID" value="KIU16000.1"/>
    <property type="molecule type" value="Genomic_DNA"/>
</dbReference>
<reference evidence="3 4" key="1">
    <citation type="submission" date="2015-01" db="EMBL/GenBank/DDBJ databases">
        <title>Genome sequence of Mycobacterium llatzerense and Mycobacterium immunogenum recovered from brain abscess.</title>
        <authorList>
            <person name="Greninger A.L."/>
            <person name="Langelier C."/>
            <person name="Cunningham G."/>
            <person name="Chiu C.Y."/>
            <person name="Miller S."/>
        </authorList>
    </citation>
    <scope>NUCLEOTIDE SEQUENCE [LARGE SCALE GENOMIC DNA]</scope>
    <source>
        <strain evidence="3 4">CLUC14</strain>
    </source>
</reference>
<keyword evidence="2" id="KW-0812">Transmembrane</keyword>
<evidence type="ECO:0000256" key="2">
    <source>
        <dbReference type="SAM" id="Phobius"/>
    </source>
</evidence>
<keyword evidence="2" id="KW-0472">Membrane</keyword>
<comment type="caution">
    <text evidence="3">The sequence shown here is derived from an EMBL/GenBank/DDBJ whole genome shotgun (WGS) entry which is preliminary data.</text>
</comment>
<dbReference type="STRING" id="280871.TL10_16000"/>